<evidence type="ECO:0000259" key="9">
    <source>
        <dbReference type="PROSITE" id="PS50879"/>
    </source>
</evidence>
<feature type="region of interest" description="Disordered" evidence="8">
    <location>
        <begin position="1"/>
        <end position="30"/>
    </location>
</feature>
<evidence type="ECO:0000256" key="7">
    <source>
        <dbReference type="ARBA" id="ARBA00022801"/>
    </source>
</evidence>
<organism evidence="10 11">
    <name type="scientific">Cytospora mali</name>
    <name type="common">Apple Valsa canker fungus</name>
    <name type="synonym">Valsa mali</name>
    <dbReference type="NCBI Taxonomy" id="578113"/>
    <lineage>
        <taxon>Eukaryota</taxon>
        <taxon>Fungi</taxon>
        <taxon>Dikarya</taxon>
        <taxon>Ascomycota</taxon>
        <taxon>Pezizomycotina</taxon>
        <taxon>Sordariomycetes</taxon>
        <taxon>Sordariomycetidae</taxon>
        <taxon>Diaporthales</taxon>
        <taxon>Cytosporaceae</taxon>
        <taxon>Cytospora</taxon>
    </lineage>
</organism>
<evidence type="ECO:0000256" key="6">
    <source>
        <dbReference type="ARBA" id="ARBA00022759"/>
    </source>
</evidence>
<gene>
    <name evidence="10" type="ORF">VM1G_08843</name>
</gene>
<dbReference type="GO" id="GO:0046872">
    <property type="term" value="F:metal ion binding"/>
    <property type="evidence" value="ECO:0007669"/>
    <property type="project" value="UniProtKB-KW"/>
</dbReference>
<dbReference type="SMR" id="A0A194WAS4"/>
<dbReference type="Gene3D" id="3.30.420.10">
    <property type="entry name" value="Ribonuclease H-like superfamily/Ribonuclease H"/>
    <property type="match status" value="1"/>
</dbReference>
<keyword evidence="7" id="KW-0378">Hydrolase</keyword>
<keyword evidence="4" id="KW-0540">Nuclease</keyword>
<comment type="catalytic activity">
    <reaction evidence="1">
        <text>Endonucleolytic cleavage to 5'-phosphomonoester.</text>
        <dbReference type="EC" id="3.1.26.4"/>
    </reaction>
</comment>
<dbReference type="Pfam" id="PF00075">
    <property type="entry name" value="RNase_H"/>
    <property type="match status" value="1"/>
</dbReference>
<proteinExistence type="inferred from homology"/>
<dbReference type="GO" id="GO:0003676">
    <property type="term" value="F:nucleic acid binding"/>
    <property type="evidence" value="ECO:0007669"/>
    <property type="project" value="InterPro"/>
</dbReference>
<sequence length="257" mass="28336">MAAASSSHKVGTHDTHTHHQGGTPPSESRVFPSAYYHTDLTAMADERIEVKGFDGYMHVRCHASSPRACYCGRYSYHTDSMIVAIDGACPSNGTDKAVMSACGVYLGPGAKNWSWRVSDKPGERHTSSRAEIHAAIGALKAIMPFAAEGGQVVCEHSGPPCRARHIVIKSDSSYLVNSITQHVEKWRLNGWKTAKKTPVKNRDLWEELLGSLALVETTFDTRVDFWHVPREENVEADRLANEGLLSGRVLDHDKLEL</sequence>
<evidence type="ECO:0000256" key="5">
    <source>
        <dbReference type="ARBA" id="ARBA00022723"/>
    </source>
</evidence>
<dbReference type="CDD" id="cd13934">
    <property type="entry name" value="RNase_H_Dikarya_like"/>
    <property type="match status" value="1"/>
</dbReference>
<keyword evidence="6" id="KW-0255">Endonuclease</keyword>
<dbReference type="EMBL" id="CM003107">
    <property type="protein sequence ID" value="KUI73427.1"/>
    <property type="molecule type" value="Genomic_DNA"/>
</dbReference>
<dbReference type="InterPro" id="IPR036397">
    <property type="entry name" value="RNaseH_sf"/>
</dbReference>
<accession>A0A194WAS4</accession>
<dbReference type="EC" id="3.1.26.4" evidence="3"/>
<keyword evidence="11" id="KW-1185">Reference proteome</keyword>
<dbReference type="InterPro" id="IPR002156">
    <property type="entry name" value="RNaseH_domain"/>
</dbReference>
<evidence type="ECO:0000256" key="3">
    <source>
        <dbReference type="ARBA" id="ARBA00012180"/>
    </source>
</evidence>
<evidence type="ECO:0000256" key="8">
    <source>
        <dbReference type="SAM" id="MobiDB-lite"/>
    </source>
</evidence>
<comment type="similarity">
    <text evidence="2">Belongs to the RNase H family.</text>
</comment>
<protein>
    <recommendedName>
        <fullName evidence="3">ribonuclease H</fullName>
        <ecNumber evidence="3">3.1.26.4</ecNumber>
    </recommendedName>
</protein>
<name>A0A194WAS4_CYTMA</name>
<dbReference type="InterPro" id="IPR050092">
    <property type="entry name" value="RNase_H"/>
</dbReference>
<evidence type="ECO:0000313" key="11">
    <source>
        <dbReference type="Proteomes" id="UP000078559"/>
    </source>
</evidence>
<dbReference type="AlphaFoldDB" id="A0A194WAS4"/>
<dbReference type="GO" id="GO:0004523">
    <property type="term" value="F:RNA-DNA hybrid ribonuclease activity"/>
    <property type="evidence" value="ECO:0007669"/>
    <property type="project" value="UniProtKB-EC"/>
</dbReference>
<dbReference type="SUPFAM" id="SSF53098">
    <property type="entry name" value="Ribonuclease H-like"/>
    <property type="match status" value="1"/>
</dbReference>
<dbReference type="InterPro" id="IPR012337">
    <property type="entry name" value="RNaseH-like_sf"/>
</dbReference>
<feature type="domain" description="RNase H type-1" evidence="9">
    <location>
        <begin position="77"/>
        <end position="245"/>
    </location>
</feature>
<reference evidence="10" key="1">
    <citation type="submission" date="2014-12" db="EMBL/GenBank/DDBJ databases">
        <title>Genome Sequence of Valsa Canker Pathogens Uncovers a Specific Adaption of Colonization on Woody Bark.</title>
        <authorList>
            <person name="Yin Z."/>
            <person name="Liu H."/>
            <person name="Gao X."/>
            <person name="Li Z."/>
            <person name="Song N."/>
            <person name="Ke X."/>
            <person name="Dai Q."/>
            <person name="Wu Y."/>
            <person name="Sun Y."/>
            <person name="Xu J.-R."/>
            <person name="Kang Z.K."/>
            <person name="Wang L."/>
            <person name="Huang L."/>
        </authorList>
    </citation>
    <scope>NUCLEOTIDE SEQUENCE [LARGE SCALE GENOMIC DNA]</scope>
    <source>
        <strain evidence="10">03-8</strain>
    </source>
</reference>
<dbReference type="PANTHER" id="PTHR10642:SF26">
    <property type="entry name" value="RIBONUCLEASE H1"/>
    <property type="match status" value="1"/>
</dbReference>
<evidence type="ECO:0000256" key="1">
    <source>
        <dbReference type="ARBA" id="ARBA00000077"/>
    </source>
</evidence>
<evidence type="ECO:0000256" key="2">
    <source>
        <dbReference type="ARBA" id="ARBA00005300"/>
    </source>
</evidence>
<evidence type="ECO:0000313" key="10">
    <source>
        <dbReference type="EMBL" id="KUI73427.1"/>
    </source>
</evidence>
<dbReference type="PANTHER" id="PTHR10642">
    <property type="entry name" value="RIBONUCLEASE H1"/>
    <property type="match status" value="1"/>
</dbReference>
<dbReference type="OrthoDB" id="407198at2759"/>
<dbReference type="PROSITE" id="PS50879">
    <property type="entry name" value="RNASE_H_1"/>
    <property type="match status" value="1"/>
</dbReference>
<dbReference type="GO" id="GO:0043137">
    <property type="term" value="P:DNA replication, removal of RNA primer"/>
    <property type="evidence" value="ECO:0007669"/>
    <property type="project" value="TreeGrafter"/>
</dbReference>
<dbReference type="Proteomes" id="UP000078559">
    <property type="component" value="Chromosome 10"/>
</dbReference>
<evidence type="ECO:0000256" key="4">
    <source>
        <dbReference type="ARBA" id="ARBA00022722"/>
    </source>
</evidence>
<keyword evidence="5" id="KW-0479">Metal-binding</keyword>